<keyword evidence="7 10" id="KW-0472">Membrane</keyword>
<evidence type="ECO:0000256" key="6">
    <source>
        <dbReference type="ARBA" id="ARBA00023077"/>
    </source>
</evidence>
<dbReference type="PANTHER" id="PTHR47234">
    <property type="match status" value="1"/>
</dbReference>
<accession>A0ABW7FTS3</accession>
<keyword evidence="16" id="KW-1185">Reference proteome</keyword>
<evidence type="ECO:0000256" key="8">
    <source>
        <dbReference type="ARBA" id="ARBA00023170"/>
    </source>
</evidence>
<dbReference type="PROSITE" id="PS52016">
    <property type="entry name" value="TONB_DEPENDENT_REC_3"/>
    <property type="match status" value="1"/>
</dbReference>
<dbReference type="Gene3D" id="2.40.170.20">
    <property type="entry name" value="TonB-dependent receptor, beta-barrel domain"/>
    <property type="match status" value="1"/>
</dbReference>
<keyword evidence="9 10" id="KW-0998">Cell outer membrane</keyword>
<evidence type="ECO:0000256" key="5">
    <source>
        <dbReference type="ARBA" id="ARBA00022692"/>
    </source>
</evidence>
<feature type="chain" id="PRO_5046913538" evidence="12">
    <location>
        <begin position="26"/>
        <end position="914"/>
    </location>
</feature>
<dbReference type="CDD" id="cd01347">
    <property type="entry name" value="ligand_gated_channel"/>
    <property type="match status" value="1"/>
</dbReference>
<evidence type="ECO:0000256" key="2">
    <source>
        <dbReference type="ARBA" id="ARBA00009810"/>
    </source>
</evidence>
<evidence type="ECO:0000256" key="9">
    <source>
        <dbReference type="ARBA" id="ARBA00023237"/>
    </source>
</evidence>
<evidence type="ECO:0000256" key="11">
    <source>
        <dbReference type="RuleBase" id="RU003357"/>
    </source>
</evidence>
<keyword evidence="4 10" id="KW-1134">Transmembrane beta strand</keyword>
<dbReference type="EMBL" id="JBIGHZ010000002">
    <property type="protein sequence ID" value="MFG6447727.1"/>
    <property type="molecule type" value="Genomic_DNA"/>
</dbReference>
<dbReference type="SUPFAM" id="SSF56935">
    <property type="entry name" value="Porins"/>
    <property type="match status" value="1"/>
</dbReference>
<sequence length="914" mass="99183">MFRTTVVGRAVCLMLGTAYALSGHAQENKLERVEITGSSIKRIASEGALPVQVVSAEQIRASGATSVAEVVQKLPSMQGFQVADTAIGTNSGGIATVSLHDIGASYTLVLLNGRRIAPTGSGSTINLNAIPMSAIERVEVLTDGASALYGSDAIAGVVNFVLKRNHTGGNITAQMDAPQQGGGKSGNLSLTYGLGNIETDRFSLVATYRHDDQRPMKSGERDFAKTSYLRFQNDGRDYIYDRTSTSAVPANATVTFKKGSNIPSYSFNPYQKVNGECAPNNYYSLNNATTANAITQSCAFDFVSTIDIYPESKRDSLYLSGQLQATSNLKLFSDVAYSRLDLIARIAPNPVPVAIPSSGVYFDKYIKPNLTANQLANINTISASYRGVDFGTRDSETITDSKHVVLGGELDIGNWNVNSAFTWSQNAINEQYVGGYFKTKEFTDLVKAVAFDPFDLPGKQSEATQKAMADSIYHGSIRTAKTTLKGVDARASGDLFKLPAGTVSMGVGADYRQYNYSQDPSVDAANGIIYNLSPSPQYDMSRSNAGVFTELVAPLFKGIEVTGSLRYDTVSAIKDATTNSTIGKSMSASTYKLAGRYQVSNQLLLRTSYGTGFKAPSMLDIAQPLVSAGVTAASYDCPYPGTDFCKPGKLQYSVLSGGNAALKPEKSTQWTYGFRFEPSNNFGFGADYWRVNIKDAVSGVSEKQAFSDPTKYANLFTKFKTPAETQEYYAFISSSLNIGRTVNSGVDWDVIARFAASDAKITVGLTGTHLLKSSYTRPGTDNDWTDSMNKYGENNAVSFRNILRGTFKYESGAWTHALTLKWRNGYKDISQNVRDVATKSTVKVQLDVPDYSTMDWQTGYKFNKSLDLRVGINNLLNVAPPLTLRDSSGHQVGYDPRYADPKGRTFYLNASYSF</sequence>
<dbReference type="RefSeq" id="WP_394459328.1">
    <property type="nucleotide sequence ID" value="NZ_JBIGHZ010000002.1"/>
</dbReference>
<dbReference type="InterPro" id="IPR036942">
    <property type="entry name" value="Beta-barrel_TonB_sf"/>
</dbReference>
<dbReference type="PANTHER" id="PTHR47234:SF2">
    <property type="entry name" value="TONB-DEPENDENT RECEPTOR"/>
    <property type="match status" value="1"/>
</dbReference>
<feature type="signal peptide" evidence="12">
    <location>
        <begin position="1"/>
        <end position="25"/>
    </location>
</feature>
<evidence type="ECO:0000256" key="4">
    <source>
        <dbReference type="ARBA" id="ARBA00022452"/>
    </source>
</evidence>
<evidence type="ECO:0000256" key="3">
    <source>
        <dbReference type="ARBA" id="ARBA00022448"/>
    </source>
</evidence>
<dbReference type="Pfam" id="PF07715">
    <property type="entry name" value="Plug"/>
    <property type="match status" value="1"/>
</dbReference>
<reference evidence="15 16" key="1">
    <citation type="submission" date="2024-08" db="EMBL/GenBank/DDBJ databases">
        <authorList>
            <person name="Lu H."/>
        </authorList>
    </citation>
    <scope>NUCLEOTIDE SEQUENCE [LARGE SCALE GENOMIC DNA]</scope>
    <source>
        <strain evidence="15 16">BYS180W</strain>
    </source>
</reference>
<evidence type="ECO:0000259" key="14">
    <source>
        <dbReference type="Pfam" id="PF07715"/>
    </source>
</evidence>
<dbReference type="InterPro" id="IPR037066">
    <property type="entry name" value="Plug_dom_sf"/>
</dbReference>
<dbReference type="Gene3D" id="2.170.130.10">
    <property type="entry name" value="TonB-dependent receptor, plug domain"/>
    <property type="match status" value="1"/>
</dbReference>
<evidence type="ECO:0000313" key="16">
    <source>
        <dbReference type="Proteomes" id="UP001606099"/>
    </source>
</evidence>
<dbReference type="Proteomes" id="UP001606099">
    <property type="component" value="Unassembled WGS sequence"/>
</dbReference>
<keyword evidence="6 11" id="KW-0798">TonB box</keyword>
<keyword evidence="12" id="KW-0732">Signal</keyword>
<protein>
    <submittedName>
        <fullName evidence="15">TonB-dependent receptor</fullName>
    </submittedName>
</protein>
<dbReference type="Pfam" id="PF00593">
    <property type="entry name" value="TonB_dep_Rec_b-barrel"/>
    <property type="match status" value="1"/>
</dbReference>
<evidence type="ECO:0000256" key="10">
    <source>
        <dbReference type="PROSITE-ProRule" id="PRU01360"/>
    </source>
</evidence>
<comment type="similarity">
    <text evidence="2 10 11">Belongs to the TonB-dependent receptor family.</text>
</comment>
<feature type="domain" description="TonB-dependent receptor-like beta-barrel" evidence="13">
    <location>
        <begin position="370"/>
        <end position="875"/>
    </location>
</feature>
<dbReference type="InterPro" id="IPR039426">
    <property type="entry name" value="TonB-dep_rcpt-like"/>
</dbReference>
<keyword evidence="3 10" id="KW-0813">Transport</keyword>
<comment type="caution">
    <text evidence="15">The sequence shown here is derived from an EMBL/GenBank/DDBJ whole genome shotgun (WGS) entry which is preliminary data.</text>
</comment>
<evidence type="ECO:0000256" key="1">
    <source>
        <dbReference type="ARBA" id="ARBA00004571"/>
    </source>
</evidence>
<dbReference type="InterPro" id="IPR000531">
    <property type="entry name" value="Beta-barrel_TonB"/>
</dbReference>
<keyword evidence="8 15" id="KW-0675">Receptor</keyword>
<dbReference type="InterPro" id="IPR012910">
    <property type="entry name" value="Plug_dom"/>
</dbReference>
<proteinExistence type="inferred from homology"/>
<gene>
    <name evidence="15" type="ORF">ACG0Z6_05650</name>
</gene>
<organism evidence="15 16">
    <name type="scientific">Roseateles rivi</name>
    <dbReference type="NCBI Taxonomy" id="3299028"/>
    <lineage>
        <taxon>Bacteria</taxon>
        <taxon>Pseudomonadati</taxon>
        <taxon>Pseudomonadota</taxon>
        <taxon>Betaproteobacteria</taxon>
        <taxon>Burkholderiales</taxon>
        <taxon>Sphaerotilaceae</taxon>
        <taxon>Roseateles</taxon>
    </lineage>
</organism>
<comment type="subcellular location">
    <subcellularLocation>
        <location evidence="1 10">Cell outer membrane</location>
        <topology evidence="1 10">Multi-pass membrane protein</topology>
    </subcellularLocation>
</comment>
<feature type="domain" description="TonB-dependent receptor plug" evidence="14">
    <location>
        <begin position="48"/>
        <end position="157"/>
    </location>
</feature>
<evidence type="ECO:0000256" key="12">
    <source>
        <dbReference type="SAM" id="SignalP"/>
    </source>
</evidence>
<name>A0ABW7FTS3_9BURK</name>
<evidence type="ECO:0000313" key="15">
    <source>
        <dbReference type="EMBL" id="MFG6447727.1"/>
    </source>
</evidence>
<evidence type="ECO:0000259" key="13">
    <source>
        <dbReference type="Pfam" id="PF00593"/>
    </source>
</evidence>
<evidence type="ECO:0000256" key="7">
    <source>
        <dbReference type="ARBA" id="ARBA00023136"/>
    </source>
</evidence>
<keyword evidence="5 10" id="KW-0812">Transmembrane</keyword>